<evidence type="ECO:0000259" key="7">
    <source>
        <dbReference type="Pfam" id="PF04826"/>
    </source>
</evidence>
<reference evidence="8" key="3">
    <citation type="submission" date="2025-09" db="UniProtKB">
        <authorList>
            <consortium name="Ensembl"/>
        </authorList>
    </citation>
    <scope>IDENTIFICATION</scope>
</reference>
<evidence type="ECO:0000256" key="1">
    <source>
        <dbReference type="ARBA" id="ARBA00004572"/>
    </source>
</evidence>
<keyword evidence="5" id="KW-0496">Mitochondrion</keyword>
<dbReference type="Proteomes" id="UP000001595">
    <property type="component" value="Chromosome X"/>
</dbReference>
<keyword evidence="4" id="KW-1133">Transmembrane helix</keyword>
<evidence type="ECO:0000313" key="9">
    <source>
        <dbReference type="Proteomes" id="UP000001595"/>
    </source>
</evidence>
<keyword evidence="9" id="KW-1185">Reference proteome</keyword>
<gene>
    <name evidence="8" type="primary">ARMCX6</name>
</gene>
<evidence type="ECO:0000256" key="2">
    <source>
        <dbReference type="ARBA" id="ARBA00022692"/>
    </source>
</evidence>
<dbReference type="InterPro" id="IPR006911">
    <property type="entry name" value="ARM-rpt_dom"/>
</dbReference>
<accession>A0A8I5TG66</accession>
<organism evidence="8 9">
    <name type="scientific">Pongo abelii</name>
    <name type="common">Sumatran orangutan</name>
    <name type="synonym">Pongo pygmaeus abelii</name>
    <dbReference type="NCBI Taxonomy" id="9601"/>
    <lineage>
        <taxon>Eukaryota</taxon>
        <taxon>Metazoa</taxon>
        <taxon>Chordata</taxon>
        <taxon>Craniata</taxon>
        <taxon>Vertebrata</taxon>
        <taxon>Euteleostomi</taxon>
        <taxon>Mammalia</taxon>
        <taxon>Eutheria</taxon>
        <taxon>Euarchontoglires</taxon>
        <taxon>Primates</taxon>
        <taxon>Haplorrhini</taxon>
        <taxon>Catarrhini</taxon>
        <taxon>Hominidae</taxon>
        <taxon>Pongo</taxon>
    </lineage>
</organism>
<reference evidence="8 9" key="1">
    <citation type="submission" date="2008-02" db="EMBL/GenBank/DDBJ databases">
        <title>A 6x draft sequence assembly of the Pongo pygmaeus abelii genome.</title>
        <authorList>
            <person name="Wilson R.K."/>
            <person name="Mardis E."/>
        </authorList>
    </citation>
    <scope>NUCLEOTIDE SEQUENCE [LARGE SCALE GENOMIC DNA]</scope>
</reference>
<dbReference type="InterPro" id="IPR051303">
    <property type="entry name" value="Armcx_regulator"/>
</dbReference>
<evidence type="ECO:0000256" key="5">
    <source>
        <dbReference type="ARBA" id="ARBA00023128"/>
    </source>
</evidence>
<feature type="domain" description="Armadillo repeat-containing" evidence="7">
    <location>
        <begin position="2"/>
        <end position="195"/>
    </location>
</feature>
<keyword evidence="2" id="KW-0812">Transmembrane</keyword>
<evidence type="ECO:0000256" key="3">
    <source>
        <dbReference type="ARBA" id="ARBA00022787"/>
    </source>
</evidence>
<proteinExistence type="predicted"/>
<dbReference type="PANTHER" id="PTHR15712:SF6">
    <property type="entry name" value="PROTEIN ARMCX6"/>
    <property type="match status" value="1"/>
</dbReference>
<evidence type="ECO:0000313" key="8">
    <source>
        <dbReference type="Ensembl" id="ENSPPYP00000034905.1"/>
    </source>
</evidence>
<keyword evidence="3" id="KW-1000">Mitochondrion outer membrane</keyword>
<comment type="subcellular location">
    <subcellularLocation>
        <location evidence="1">Mitochondrion outer membrane</location>
        <topology evidence="1">Single-pass membrane protein</topology>
    </subcellularLocation>
</comment>
<evidence type="ECO:0000256" key="4">
    <source>
        <dbReference type="ARBA" id="ARBA00022989"/>
    </source>
</evidence>
<protein>
    <submittedName>
        <fullName evidence="8">Armadillo repeat containing X-linked 6</fullName>
    </submittedName>
</protein>
<sequence>ILKPQELAKVLCLLKKKKKKYIAEAGVIMLGEDAGFPFSQDINSHLASLSMARNTGPTPDPTVREALCAPDNLNASIESQGQIKMYINEVCRETVSRCCNSFLQQAGLNLLISMTVINNMLAKSVSDLKFPLISEGSGCAKVQVLKPLMGLSEKPVLAGELVSAQMLFSFMSLFIRNGNREILLIKASIVFPNVNN</sequence>
<evidence type="ECO:0000256" key="6">
    <source>
        <dbReference type="ARBA" id="ARBA00023136"/>
    </source>
</evidence>
<dbReference type="GO" id="GO:0005741">
    <property type="term" value="C:mitochondrial outer membrane"/>
    <property type="evidence" value="ECO:0007669"/>
    <property type="project" value="UniProtKB-SubCell"/>
</dbReference>
<reference evidence="8" key="2">
    <citation type="submission" date="2025-08" db="UniProtKB">
        <authorList>
            <consortium name="Ensembl"/>
        </authorList>
    </citation>
    <scope>IDENTIFICATION</scope>
</reference>
<dbReference type="Ensembl" id="ENSPPYT00000056114.1">
    <property type="protein sequence ID" value="ENSPPYP00000034905.1"/>
    <property type="gene ID" value="ENSPPYG00000020557.2"/>
</dbReference>
<dbReference type="AlphaFoldDB" id="A0A8I5TG66"/>
<dbReference type="Pfam" id="PF04826">
    <property type="entry name" value="Arm_2"/>
    <property type="match status" value="1"/>
</dbReference>
<dbReference type="GeneTree" id="ENSGT00940000163042"/>
<dbReference type="PANTHER" id="PTHR15712">
    <property type="entry name" value="ARMADILLO REPEAT CONTAINING PROTEIN"/>
    <property type="match status" value="1"/>
</dbReference>
<keyword evidence="6" id="KW-0472">Membrane</keyword>
<name>A0A8I5TG66_PONAB</name>